<gene>
    <name evidence="2" type="ORF">QM524_03980</name>
</gene>
<organism evidence="2 3">
    <name type="scientific">Flectobacillus roseus</name>
    <dbReference type="NCBI Taxonomy" id="502259"/>
    <lineage>
        <taxon>Bacteria</taxon>
        <taxon>Pseudomonadati</taxon>
        <taxon>Bacteroidota</taxon>
        <taxon>Cytophagia</taxon>
        <taxon>Cytophagales</taxon>
        <taxon>Flectobacillaceae</taxon>
        <taxon>Flectobacillus</taxon>
    </lineage>
</organism>
<evidence type="ECO:0000313" key="3">
    <source>
        <dbReference type="Proteomes" id="UP001236507"/>
    </source>
</evidence>
<sequence length="137" mass="16235">MTREELQNLSKKRLKESKYLIDGGFYDGGYYLCGYCIECALKAVIAKSIPKNTFPDKTFAINVYTHDLTQLLRYSNLKAQFDQDIAANMNLKTNWNIVKDWSEIKRYEFSSRVQAEDLYREVSHRQNGVLKWLKQYW</sequence>
<protein>
    <submittedName>
        <fullName evidence="2">HEPN domain-containing protein</fullName>
    </submittedName>
</protein>
<dbReference type="EMBL" id="JASHIF010000002">
    <property type="protein sequence ID" value="MDI9858366.1"/>
    <property type="molecule type" value="Genomic_DNA"/>
</dbReference>
<dbReference type="SUPFAM" id="SSF81593">
    <property type="entry name" value="Nucleotidyltransferase substrate binding subunit/domain"/>
    <property type="match status" value="1"/>
</dbReference>
<reference evidence="2 3" key="1">
    <citation type="submission" date="2023-05" db="EMBL/GenBank/DDBJ databases">
        <title>Novel species of genus Flectobacillus isolated from stream in China.</title>
        <authorList>
            <person name="Lu H."/>
        </authorList>
    </citation>
    <scope>NUCLEOTIDE SEQUENCE [LARGE SCALE GENOMIC DNA]</scope>
    <source>
        <strain evidence="2 3">KCTC 42575</strain>
    </source>
</reference>
<dbReference type="RefSeq" id="WP_283343600.1">
    <property type="nucleotide sequence ID" value="NZ_JASHIF010000002.1"/>
</dbReference>
<dbReference type="Pfam" id="PF05168">
    <property type="entry name" value="HEPN"/>
    <property type="match status" value="1"/>
</dbReference>
<proteinExistence type="predicted"/>
<comment type="caution">
    <text evidence="2">The sequence shown here is derived from an EMBL/GenBank/DDBJ whole genome shotgun (WGS) entry which is preliminary data.</text>
</comment>
<feature type="domain" description="HEPN" evidence="1">
    <location>
        <begin position="10"/>
        <end position="82"/>
    </location>
</feature>
<dbReference type="Proteomes" id="UP001236507">
    <property type="component" value="Unassembled WGS sequence"/>
</dbReference>
<name>A0ABT6Y494_9BACT</name>
<dbReference type="Gene3D" id="1.20.120.330">
    <property type="entry name" value="Nucleotidyltransferases domain 2"/>
    <property type="match status" value="1"/>
</dbReference>
<keyword evidence="3" id="KW-1185">Reference proteome</keyword>
<evidence type="ECO:0000313" key="2">
    <source>
        <dbReference type="EMBL" id="MDI9858366.1"/>
    </source>
</evidence>
<accession>A0ABT6Y494</accession>
<evidence type="ECO:0000259" key="1">
    <source>
        <dbReference type="Pfam" id="PF05168"/>
    </source>
</evidence>
<dbReference type="InterPro" id="IPR007842">
    <property type="entry name" value="HEPN_dom"/>
</dbReference>